<keyword evidence="3" id="KW-1003">Cell membrane</keyword>
<sequence>MGLALSWQGIVAVTFTALAFVVMAADWVGPDITFTVLLAFLTAFDGQIITVAKAAAGYGNTGLLTVVFLYWVAEGITQTGGLELIMNYVLGRSRSVHWALARSMFPVMCLSAFLNNTPCVTFMIPILISWGRRCGVPIKKLLIPLSYAAVLGGTCTSIGTSTNLVIVGLQDARYTKAKKPQDAKFQIFDIAPYGVPYALWGFVFILLTQAFLLPGNSSRYAKDLLLAVRVLPNSAVVKKKLKDSGLMQQNGFSVSAVYRNGQLIKNPEPSFVLDGGDIIYAAGELDVVEFVGEEYGLALVNQEQELAADRPFGTGEEAVFSATGAAPYHKLIQAKLSKTSDLIGRTVSEVSWQGRFGLIPVAIQRGNGREDGRLSDVVLAAGDVLLLDTTPFYDEERDDLKTNFEGKVHAVKDGAAKEFVIGVKVKKSAEVVGKTVSAAGLRGIPGLFVLSVDRADGTSVDASDYLYKIQPDDTIWIAADVAAVGFLSKFPGLELVQQEQVDKTGTSVLYRHLVQAAVSHKGPIVGKTVRDVRFRTLYNAAVVAVHRENVRIPLKVQDIVLQGGDVLLISCHTNWADEHKHDKSFVLVQSVPDSSPPKRSRMVIGVLLATGMVLTQIIGGLKNKEYIHLWPCAVLTAALMLMTGCMNADQTRKAIMWDVYLTIAAAFGVSAALEGTGVAAKFANAIISIGKSAGGDSAALIAIYIATALLSELLTNNAAGAIMYPIAAIAGDALKISPRETSVAIMLGASAGFVNPFSYQTNLMVYAAGNYSVREFAIVGAPFQIWLMIVAGFILVYRNEWHQVWIVSWICTAGIVLLPALYFLLPTRIQLKIDGFFERIAAALNPKAAIQRRRSLRRQASQARTDDSGSSGSPLPAPKIVA</sequence>
<feature type="transmembrane region" description="Helical" evidence="13">
    <location>
        <begin position="627"/>
        <end position="648"/>
    </location>
</feature>
<evidence type="ECO:0000313" key="15">
    <source>
        <dbReference type="EMBL" id="KAG2445801.1"/>
    </source>
</evidence>
<accession>A0A835WEJ8</accession>
<evidence type="ECO:0000256" key="7">
    <source>
        <dbReference type="ARBA" id="ARBA00022989"/>
    </source>
</evidence>
<evidence type="ECO:0000256" key="8">
    <source>
        <dbReference type="ARBA" id="ARBA00023016"/>
    </source>
</evidence>
<evidence type="ECO:0000256" key="11">
    <source>
        <dbReference type="ARBA" id="ARBA00061614"/>
    </source>
</evidence>
<reference evidence="15" key="1">
    <citation type="journal article" date="2020" name="bioRxiv">
        <title>Comparative genomics of Chlamydomonas.</title>
        <authorList>
            <person name="Craig R.J."/>
            <person name="Hasan A.R."/>
            <person name="Ness R.W."/>
            <person name="Keightley P.D."/>
        </authorList>
    </citation>
    <scope>NUCLEOTIDE SEQUENCE</scope>
    <source>
        <strain evidence="15">SAG 7.73</strain>
    </source>
</reference>
<feature type="transmembrane region" description="Helical" evidence="13">
    <location>
        <begin position="776"/>
        <end position="797"/>
    </location>
</feature>
<feature type="domain" description="RCK C-terminal" evidence="14">
    <location>
        <begin position="499"/>
        <end position="585"/>
    </location>
</feature>
<evidence type="ECO:0000256" key="9">
    <source>
        <dbReference type="ARBA" id="ARBA00023032"/>
    </source>
</evidence>
<dbReference type="OrthoDB" id="442352at2759"/>
<comment type="similarity">
    <text evidence="11">Belongs to the divalent anion:Na+ symporter (DASS) superfamily. Na+/sulfate symporter (TC 2.A.47.4) family.</text>
</comment>
<keyword evidence="10 13" id="KW-0472">Membrane</keyword>
<gene>
    <name evidence="15" type="ORF">HXX76_000405</name>
</gene>
<dbReference type="GO" id="GO:0015293">
    <property type="term" value="F:symporter activity"/>
    <property type="evidence" value="ECO:0007669"/>
    <property type="project" value="UniProtKB-KW"/>
</dbReference>
<dbReference type="GO" id="GO:0008324">
    <property type="term" value="F:monoatomic cation transmembrane transporter activity"/>
    <property type="evidence" value="ECO:0007669"/>
    <property type="project" value="InterPro"/>
</dbReference>
<dbReference type="GO" id="GO:0015116">
    <property type="term" value="F:sulfate transmembrane transporter activity"/>
    <property type="evidence" value="ECO:0007669"/>
    <property type="project" value="UniProtKB-ARBA"/>
</dbReference>
<dbReference type="InterPro" id="IPR006037">
    <property type="entry name" value="RCK_C"/>
</dbReference>
<keyword evidence="4 13" id="KW-0812">Transmembrane</keyword>
<dbReference type="GO" id="GO:0005886">
    <property type="term" value="C:plasma membrane"/>
    <property type="evidence" value="ECO:0007669"/>
    <property type="project" value="UniProtKB-SubCell"/>
</dbReference>
<keyword evidence="8" id="KW-0346">Stress response</keyword>
<protein>
    <recommendedName>
        <fullName evidence="14">RCK C-terminal domain-containing protein</fullName>
    </recommendedName>
</protein>
<keyword evidence="9" id="KW-0764">Sulfate transport</keyword>
<feature type="transmembrane region" description="Helical" evidence="13">
    <location>
        <begin position="63"/>
        <end position="85"/>
    </location>
</feature>
<keyword evidence="2" id="KW-0813">Transport</keyword>
<dbReference type="FunFam" id="3.30.70.1450:FF:000009">
    <property type="entry name" value="SLC13 family permease"/>
    <property type="match status" value="2"/>
</dbReference>
<evidence type="ECO:0000256" key="6">
    <source>
        <dbReference type="ARBA" id="ARBA00022847"/>
    </source>
</evidence>
<feature type="transmembrane region" description="Helical" evidence="13">
    <location>
        <begin position="105"/>
        <end position="130"/>
    </location>
</feature>
<dbReference type="Pfam" id="PF02080">
    <property type="entry name" value="TrkA_C"/>
    <property type="match status" value="4"/>
</dbReference>
<dbReference type="InterPro" id="IPR051679">
    <property type="entry name" value="DASS-Related_Transporters"/>
</dbReference>
<dbReference type="PANTHER" id="PTHR43652:SF9">
    <property type="entry name" value="RCK C-TERMINAL DOMAIN-CONTAINING PROTEIN"/>
    <property type="match status" value="1"/>
</dbReference>
<dbReference type="Gene3D" id="3.30.70.1450">
    <property type="entry name" value="Regulator of K+ conductance, C-terminal domain"/>
    <property type="match status" value="3"/>
</dbReference>
<evidence type="ECO:0000256" key="12">
    <source>
        <dbReference type="SAM" id="MobiDB-lite"/>
    </source>
</evidence>
<evidence type="ECO:0000256" key="4">
    <source>
        <dbReference type="ARBA" id="ARBA00022692"/>
    </source>
</evidence>
<dbReference type="SUPFAM" id="SSF116726">
    <property type="entry name" value="TrkA C-terminal domain-like"/>
    <property type="match status" value="4"/>
</dbReference>
<evidence type="ECO:0000256" key="1">
    <source>
        <dbReference type="ARBA" id="ARBA00004651"/>
    </source>
</evidence>
<evidence type="ECO:0000256" key="10">
    <source>
        <dbReference type="ARBA" id="ARBA00023136"/>
    </source>
</evidence>
<name>A0A835WEJ8_CHLIN</name>
<dbReference type="GO" id="GO:0006813">
    <property type="term" value="P:potassium ion transport"/>
    <property type="evidence" value="ECO:0007669"/>
    <property type="project" value="InterPro"/>
</dbReference>
<evidence type="ECO:0000259" key="14">
    <source>
        <dbReference type="PROSITE" id="PS51202"/>
    </source>
</evidence>
<keyword evidence="7 13" id="KW-1133">Transmembrane helix</keyword>
<dbReference type="Pfam" id="PF03600">
    <property type="entry name" value="CitMHS"/>
    <property type="match status" value="1"/>
</dbReference>
<comment type="caution">
    <text evidence="15">The sequence shown here is derived from an EMBL/GenBank/DDBJ whole genome shotgun (WGS) entry which is preliminary data.</text>
</comment>
<feature type="transmembrane region" description="Helical" evidence="13">
    <location>
        <begin position="190"/>
        <end position="213"/>
    </location>
</feature>
<evidence type="ECO:0000256" key="5">
    <source>
        <dbReference type="ARBA" id="ARBA00022737"/>
    </source>
</evidence>
<proteinExistence type="inferred from homology"/>
<dbReference type="PROSITE" id="PS51202">
    <property type="entry name" value="RCK_C"/>
    <property type="match status" value="3"/>
</dbReference>
<evidence type="ECO:0000313" key="16">
    <source>
        <dbReference type="Proteomes" id="UP000650467"/>
    </source>
</evidence>
<dbReference type="PANTHER" id="PTHR43652">
    <property type="entry name" value="BASIC AMINO ACID ANTIPORTER YFCC-RELATED"/>
    <property type="match status" value="1"/>
</dbReference>
<keyword evidence="6" id="KW-0769">Symport</keyword>
<evidence type="ECO:0000256" key="13">
    <source>
        <dbReference type="SAM" id="Phobius"/>
    </source>
</evidence>
<feature type="region of interest" description="Disordered" evidence="12">
    <location>
        <begin position="858"/>
        <end position="882"/>
    </location>
</feature>
<evidence type="ECO:0000256" key="2">
    <source>
        <dbReference type="ARBA" id="ARBA00022448"/>
    </source>
</evidence>
<dbReference type="EMBL" id="JAEHOC010000001">
    <property type="protein sequence ID" value="KAG2445801.1"/>
    <property type="molecule type" value="Genomic_DNA"/>
</dbReference>
<evidence type="ECO:0000256" key="3">
    <source>
        <dbReference type="ARBA" id="ARBA00022475"/>
    </source>
</evidence>
<feature type="transmembrane region" description="Helical" evidence="13">
    <location>
        <begin position="803"/>
        <end position="825"/>
    </location>
</feature>
<dbReference type="Proteomes" id="UP000650467">
    <property type="component" value="Unassembled WGS sequence"/>
</dbReference>
<dbReference type="InterPro" id="IPR004680">
    <property type="entry name" value="Cit_transptr-like_dom"/>
</dbReference>
<keyword evidence="16" id="KW-1185">Reference proteome</keyword>
<dbReference type="InterPro" id="IPR036721">
    <property type="entry name" value="RCK_C_sf"/>
</dbReference>
<feature type="transmembrane region" description="Helical" evidence="13">
    <location>
        <begin position="655"/>
        <end position="673"/>
    </location>
</feature>
<comment type="subcellular location">
    <subcellularLocation>
        <location evidence="1">Cell membrane</location>
        <topology evidence="1">Multi-pass membrane protein</topology>
    </subcellularLocation>
</comment>
<keyword evidence="5" id="KW-0677">Repeat</keyword>
<organism evidence="15 16">
    <name type="scientific">Chlamydomonas incerta</name>
    <dbReference type="NCBI Taxonomy" id="51695"/>
    <lineage>
        <taxon>Eukaryota</taxon>
        <taxon>Viridiplantae</taxon>
        <taxon>Chlorophyta</taxon>
        <taxon>core chlorophytes</taxon>
        <taxon>Chlorophyceae</taxon>
        <taxon>CS clade</taxon>
        <taxon>Chlamydomonadales</taxon>
        <taxon>Chlamydomonadaceae</taxon>
        <taxon>Chlamydomonas</taxon>
    </lineage>
</organism>
<feature type="transmembrane region" description="Helical" evidence="13">
    <location>
        <begin position="142"/>
        <end position="170"/>
    </location>
</feature>
<feature type="domain" description="RCK C-terminal" evidence="14">
    <location>
        <begin position="213"/>
        <end position="297"/>
    </location>
</feature>
<feature type="domain" description="RCK C-terminal" evidence="14">
    <location>
        <begin position="319"/>
        <end position="403"/>
    </location>
</feature>
<dbReference type="AlphaFoldDB" id="A0A835WEJ8"/>
<feature type="transmembrane region" description="Helical" evidence="13">
    <location>
        <begin position="34"/>
        <end position="56"/>
    </location>
</feature>
<feature type="transmembrane region" description="Helical" evidence="13">
    <location>
        <begin position="693"/>
        <end position="714"/>
    </location>
</feature>